<feature type="non-terminal residue" evidence="1">
    <location>
        <position position="1"/>
    </location>
</feature>
<sequence length="36" mass="4097">LQAWMDIHLGYLSQFARVSYDPVSTAELVQAEVSRD</sequence>
<dbReference type="EMBL" id="LAZR01067473">
    <property type="protein sequence ID" value="KKK51520.1"/>
    <property type="molecule type" value="Genomic_DNA"/>
</dbReference>
<proteinExistence type="predicted"/>
<evidence type="ECO:0000313" key="1">
    <source>
        <dbReference type="EMBL" id="KKK51520.1"/>
    </source>
</evidence>
<reference evidence="1" key="1">
    <citation type="journal article" date="2015" name="Nature">
        <title>Complex archaea that bridge the gap between prokaryotes and eukaryotes.</title>
        <authorList>
            <person name="Spang A."/>
            <person name="Saw J.H."/>
            <person name="Jorgensen S.L."/>
            <person name="Zaremba-Niedzwiedzka K."/>
            <person name="Martijn J."/>
            <person name="Lind A.E."/>
            <person name="van Eijk R."/>
            <person name="Schleper C."/>
            <person name="Guy L."/>
            <person name="Ettema T.J."/>
        </authorList>
    </citation>
    <scope>NUCLEOTIDE SEQUENCE</scope>
</reference>
<gene>
    <name evidence="1" type="ORF">LCGC14_3114110</name>
</gene>
<protein>
    <submittedName>
        <fullName evidence="1">Uncharacterized protein</fullName>
    </submittedName>
</protein>
<comment type="caution">
    <text evidence="1">The sequence shown here is derived from an EMBL/GenBank/DDBJ whole genome shotgun (WGS) entry which is preliminary data.</text>
</comment>
<accession>A0A0F8WT74</accession>
<organism evidence="1">
    <name type="scientific">marine sediment metagenome</name>
    <dbReference type="NCBI Taxonomy" id="412755"/>
    <lineage>
        <taxon>unclassified sequences</taxon>
        <taxon>metagenomes</taxon>
        <taxon>ecological metagenomes</taxon>
    </lineage>
</organism>
<dbReference type="AlphaFoldDB" id="A0A0F8WT74"/>
<name>A0A0F8WT74_9ZZZZ</name>